<dbReference type="Proteomes" id="UP001042704">
    <property type="component" value="Chromosome"/>
</dbReference>
<keyword evidence="1" id="KW-0472">Membrane</keyword>
<dbReference type="EMBL" id="CP036172">
    <property type="protein sequence ID" value="QSZ66753.1"/>
    <property type="molecule type" value="Genomic_DNA"/>
</dbReference>
<evidence type="ECO:0000256" key="1">
    <source>
        <dbReference type="SAM" id="Phobius"/>
    </source>
</evidence>
<evidence type="ECO:0000313" key="3">
    <source>
        <dbReference type="Proteomes" id="UP001042704"/>
    </source>
</evidence>
<feature type="transmembrane region" description="Helical" evidence="1">
    <location>
        <begin position="20"/>
        <end position="42"/>
    </location>
</feature>
<keyword evidence="1" id="KW-0812">Transmembrane</keyword>
<dbReference type="KEGG" id="maqe:RJ40_04215"/>
<evidence type="ECO:0000313" key="2">
    <source>
        <dbReference type="EMBL" id="QSZ66753.1"/>
    </source>
</evidence>
<name>A0A8A3S4A9_9EURY</name>
<organism evidence="2 3">
    <name type="scientific">Methanofollis aquaemaris</name>
    <dbReference type="NCBI Taxonomy" id="126734"/>
    <lineage>
        <taxon>Archaea</taxon>
        <taxon>Methanobacteriati</taxon>
        <taxon>Methanobacteriota</taxon>
        <taxon>Stenosarchaea group</taxon>
        <taxon>Methanomicrobia</taxon>
        <taxon>Methanomicrobiales</taxon>
        <taxon>Methanomicrobiaceae</taxon>
        <taxon>Methanofollis</taxon>
    </lineage>
</organism>
<sequence>MVAKSAKRSPKKKDSKERNWTQIGMVIFGVLFAFLMVASYGIPAMSAFRSVDPGDSVLVEYTILDNDGKPVITTSQKVMENTLKQGDLAFLTNPLSLTGGANASSYVEGVPVALGEGQGKFALLSPEMEAMNDGVVGMHERKTKRVSISDLPIIQTFDAESTGKLGMNFSRIQVGDRFPIQMTIADEPTIFTDPNSSISYLRLGTVTEKNNDNMTVNFDYAYADVTVMQITKI</sequence>
<dbReference type="RefSeq" id="WP_265582119.1">
    <property type="nucleotide sequence ID" value="NZ_CP036172.1"/>
</dbReference>
<proteinExistence type="predicted"/>
<reference evidence="2" key="1">
    <citation type="journal article" date="2001" name="Int. J. Syst. Evol. Microbiol.">
        <title>Methanofollis aquaemaris sp. nov., a methanogen isolated from an aquaculture fish pond.</title>
        <authorList>
            <person name="Lai M.C."/>
            <person name="Chen S.C."/>
        </authorList>
    </citation>
    <scope>NUCLEOTIDE SEQUENCE</scope>
    <source>
        <strain evidence="2">N2F9704</strain>
    </source>
</reference>
<accession>A0A8A3S4A9</accession>
<dbReference type="GeneID" id="76423539"/>
<keyword evidence="3" id="KW-1185">Reference proteome</keyword>
<reference evidence="2" key="2">
    <citation type="submission" date="2019-02" db="EMBL/GenBank/DDBJ databases">
        <authorList>
            <person name="Chen S.-C."/>
            <person name="Chien H.-H."/>
            <person name="Lai M.-C."/>
        </authorList>
    </citation>
    <scope>NUCLEOTIDE SEQUENCE</scope>
    <source>
        <strain evidence="2">N2F9704</strain>
    </source>
</reference>
<gene>
    <name evidence="2" type="ORF">RJ40_04215</name>
</gene>
<protein>
    <submittedName>
        <fullName evidence="2">Uncharacterized protein</fullName>
    </submittedName>
</protein>
<dbReference type="AlphaFoldDB" id="A0A8A3S4A9"/>
<keyword evidence="1" id="KW-1133">Transmembrane helix</keyword>